<protein>
    <submittedName>
        <fullName evidence="2">Uncharacterized protein</fullName>
    </submittedName>
</protein>
<keyword evidence="3" id="KW-1185">Reference proteome</keyword>
<evidence type="ECO:0000256" key="1">
    <source>
        <dbReference type="SAM" id="MobiDB-lite"/>
    </source>
</evidence>
<evidence type="ECO:0000313" key="3">
    <source>
        <dbReference type="Proteomes" id="UP000550714"/>
    </source>
</evidence>
<reference evidence="2 3" key="1">
    <citation type="submission" date="2020-08" db="EMBL/GenBank/DDBJ databases">
        <title>Genomic Encyclopedia of Type Strains, Phase III (KMG-III): the genomes of soil and plant-associated and newly described type strains.</title>
        <authorList>
            <person name="Whitman W."/>
        </authorList>
    </citation>
    <scope>NUCLEOTIDE SEQUENCE [LARGE SCALE GENOMIC DNA]</scope>
    <source>
        <strain evidence="2 3">CECT 8577</strain>
    </source>
</reference>
<evidence type="ECO:0000313" key="2">
    <source>
        <dbReference type="EMBL" id="MBB3052954.1"/>
    </source>
</evidence>
<feature type="compositionally biased region" description="Basic and acidic residues" evidence="1">
    <location>
        <begin position="50"/>
        <end position="59"/>
    </location>
</feature>
<dbReference type="EMBL" id="JACHWU010000006">
    <property type="protein sequence ID" value="MBB3052954.1"/>
    <property type="molecule type" value="Genomic_DNA"/>
</dbReference>
<dbReference type="Proteomes" id="UP000550714">
    <property type="component" value="Unassembled WGS sequence"/>
</dbReference>
<feature type="region of interest" description="Disordered" evidence="1">
    <location>
        <begin position="1"/>
        <end position="59"/>
    </location>
</feature>
<sequence length="77" mass="7616">MTLDAAAPPAVGGHEGEGPPAATGGTTTGEPADAIIAPTDGFAPRMMQHPRSEAELETLRSAHESAVVTLAGASRPG</sequence>
<gene>
    <name evidence="2" type="ORF">FHS23_003997</name>
</gene>
<dbReference type="RefSeq" id="WP_183658186.1">
    <property type="nucleotide sequence ID" value="NZ_JACHWU010000006.1"/>
</dbReference>
<organism evidence="2 3">
    <name type="scientific">Prauserella isguenensis</name>
    <dbReference type="NCBI Taxonomy" id="1470180"/>
    <lineage>
        <taxon>Bacteria</taxon>
        <taxon>Bacillati</taxon>
        <taxon>Actinomycetota</taxon>
        <taxon>Actinomycetes</taxon>
        <taxon>Pseudonocardiales</taxon>
        <taxon>Pseudonocardiaceae</taxon>
        <taxon>Prauserella</taxon>
    </lineage>
</organism>
<accession>A0A839S6G8</accession>
<comment type="caution">
    <text evidence="2">The sequence shown here is derived from an EMBL/GenBank/DDBJ whole genome shotgun (WGS) entry which is preliminary data.</text>
</comment>
<proteinExistence type="predicted"/>
<name>A0A839S6G8_9PSEU</name>
<feature type="compositionally biased region" description="Low complexity" evidence="1">
    <location>
        <begin position="1"/>
        <end position="32"/>
    </location>
</feature>
<dbReference type="AlphaFoldDB" id="A0A839S6G8"/>